<feature type="domain" description="EF-hand" evidence="2">
    <location>
        <begin position="76"/>
        <end position="101"/>
    </location>
</feature>
<dbReference type="RefSeq" id="WP_379906224.1">
    <property type="nucleotide sequence ID" value="NZ_JBHRTR010000048.1"/>
</dbReference>
<dbReference type="InterPro" id="IPR011992">
    <property type="entry name" value="EF-hand-dom_pair"/>
</dbReference>
<keyword evidence="1" id="KW-0732">Signal</keyword>
<keyword evidence="4" id="KW-1185">Reference proteome</keyword>
<dbReference type="PROSITE" id="PS50222">
    <property type="entry name" value="EF_HAND_2"/>
    <property type="match status" value="2"/>
</dbReference>
<name>A0ABV7L7Y0_9PROT</name>
<sequence length="177" mass="19646">MRIKTLMASCGVAALLALGPVGVQANDFKTWDTDSSGTISSDEYAAGADDMGLFDRADEDRDGIISRPEYGAVQQRTWDRDGDGFISKDEWAGRIGNQYTEDTEIGTFAYHDDNKDGVLDSTEFDPSGEAFSLFDDWDLSGDDGLDRDEYYQGSYAMADRNDSGELEEDEGWFGDWF</sequence>
<accession>A0ABV7L7Y0</accession>
<dbReference type="PROSITE" id="PS00018">
    <property type="entry name" value="EF_HAND_1"/>
    <property type="match status" value="2"/>
</dbReference>
<feature type="domain" description="EF-hand" evidence="2">
    <location>
        <begin position="28"/>
        <end position="54"/>
    </location>
</feature>
<dbReference type="Gene3D" id="1.10.238.10">
    <property type="entry name" value="EF-hand"/>
    <property type="match status" value="2"/>
</dbReference>
<dbReference type="SUPFAM" id="SSF47473">
    <property type="entry name" value="EF-hand"/>
    <property type="match status" value="1"/>
</dbReference>
<evidence type="ECO:0000313" key="3">
    <source>
        <dbReference type="EMBL" id="MFC3230778.1"/>
    </source>
</evidence>
<dbReference type="Pfam" id="PF13202">
    <property type="entry name" value="EF-hand_5"/>
    <property type="match status" value="3"/>
</dbReference>
<proteinExistence type="predicted"/>
<dbReference type="EMBL" id="JBHRTR010000048">
    <property type="protein sequence ID" value="MFC3230778.1"/>
    <property type="molecule type" value="Genomic_DNA"/>
</dbReference>
<feature type="chain" id="PRO_5045809249" evidence="1">
    <location>
        <begin position="26"/>
        <end position="177"/>
    </location>
</feature>
<evidence type="ECO:0000313" key="4">
    <source>
        <dbReference type="Proteomes" id="UP001595528"/>
    </source>
</evidence>
<gene>
    <name evidence="3" type="ORF">ACFOGJ_26260</name>
</gene>
<dbReference type="InterPro" id="IPR018247">
    <property type="entry name" value="EF_Hand_1_Ca_BS"/>
</dbReference>
<feature type="signal peptide" evidence="1">
    <location>
        <begin position="1"/>
        <end position="25"/>
    </location>
</feature>
<evidence type="ECO:0000259" key="2">
    <source>
        <dbReference type="PROSITE" id="PS50222"/>
    </source>
</evidence>
<organism evidence="3 4">
    <name type="scientific">Marinibaculum pumilum</name>
    <dbReference type="NCBI Taxonomy" id="1766165"/>
    <lineage>
        <taxon>Bacteria</taxon>
        <taxon>Pseudomonadati</taxon>
        <taxon>Pseudomonadota</taxon>
        <taxon>Alphaproteobacteria</taxon>
        <taxon>Rhodospirillales</taxon>
        <taxon>Rhodospirillaceae</taxon>
        <taxon>Marinibaculum</taxon>
    </lineage>
</organism>
<evidence type="ECO:0000256" key="1">
    <source>
        <dbReference type="SAM" id="SignalP"/>
    </source>
</evidence>
<dbReference type="Proteomes" id="UP001595528">
    <property type="component" value="Unassembled WGS sequence"/>
</dbReference>
<dbReference type="InterPro" id="IPR002048">
    <property type="entry name" value="EF_hand_dom"/>
</dbReference>
<protein>
    <submittedName>
        <fullName evidence="3">EF-hand domain-containing protein</fullName>
    </submittedName>
</protein>
<reference evidence="4" key="1">
    <citation type="journal article" date="2019" name="Int. J. Syst. Evol. Microbiol.">
        <title>The Global Catalogue of Microorganisms (GCM) 10K type strain sequencing project: providing services to taxonomists for standard genome sequencing and annotation.</title>
        <authorList>
            <consortium name="The Broad Institute Genomics Platform"/>
            <consortium name="The Broad Institute Genome Sequencing Center for Infectious Disease"/>
            <person name="Wu L."/>
            <person name="Ma J."/>
        </authorList>
    </citation>
    <scope>NUCLEOTIDE SEQUENCE [LARGE SCALE GENOMIC DNA]</scope>
    <source>
        <strain evidence="4">KCTC 42964</strain>
    </source>
</reference>
<comment type="caution">
    <text evidence="3">The sequence shown here is derived from an EMBL/GenBank/DDBJ whole genome shotgun (WGS) entry which is preliminary data.</text>
</comment>